<dbReference type="SUPFAM" id="SSF100879">
    <property type="entry name" value="Lesion bypass DNA polymerase (Y-family), little finger domain"/>
    <property type="match status" value="1"/>
</dbReference>
<evidence type="ECO:0000256" key="7">
    <source>
        <dbReference type="ARBA" id="ARBA00022705"/>
    </source>
</evidence>
<dbReference type="HAMAP" id="MF_01113">
    <property type="entry name" value="DNApol_IV"/>
    <property type="match status" value="1"/>
</dbReference>
<evidence type="ECO:0000256" key="16">
    <source>
        <dbReference type="HAMAP-Rule" id="MF_01113"/>
    </source>
</evidence>
<comment type="subcellular location">
    <subcellularLocation>
        <location evidence="1 16">Cytoplasm</location>
    </subcellularLocation>
</comment>
<comment type="function">
    <text evidence="14 16">Poorly processive, error-prone DNA polymerase involved in untargeted mutagenesis. Copies undamaged DNA at stalled replication forks, which arise in vivo from mismatched or misaligned primer ends. These misaligned primers can be extended by PolIV. Exhibits no 3'-5' exonuclease (proofreading) activity. May be involved in translesional synthesis, in conjunction with the beta clamp from PolIII.</text>
</comment>
<keyword evidence="6 16" id="KW-0548">Nucleotidyltransferase</keyword>
<comment type="catalytic activity">
    <reaction evidence="15 16">
        <text>DNA(n) + a 2'-deoxyribonucleoside 5'-triphosphate = DNA(n+1) + diphosphate</text>
        <dbReference type="Rhea" id="RHEA:22508"/>
        <dbReference type="Rhea" id="RHEA-COMP:17339"/>
        <dbReference type="Rhea" id="RHEA-COMP:17340"/>
        <dbReference type="ChEBI" id="CHEBI:33019"/>
        <dbReference type="ChEBI" id="CHEBI:61560"/>
        <dbReference type="ChEBI" id="CHEBI:173112"/>
        <dbReference type="EC" id="2.7.7.7"/>
    </reaction>
</comment>
<dbReference type="Gene3D" id="3.40.1170.60">
    <property type="match status" value="1"/>
</dbReference>
<evidence type="ECO:0000313" key="18">
    <source>
        <dbReference type="EMBL" id="MBB5070398.1"/>
    </source>
</evidence>
<dbReference type="SUPFAM" id="SSF56672">
    <property type="entry name" value="DNA/RNA polymerases"/>
    <property type="match status" value="1"/>
</dbReference>
<comment type="caution">
    <text evidence="18">The sequence shown here is derived from an EMBL/GenBank/DDBJ whole genome shotgun (WGS) entry which is preliminary data.</text>
</comment>
<dbReference type="InterPro" id="IPR043128">
    <property type="entry name" value="Rev_trsase/Diguanyl_cyclase"/>
</dbReference>
<protein>
    <recommendedName>
        <fullName evidence="16">DNA polymerase IV</fullName>
        <shortName evidence="16">Pol IV</shortName>
        <ecNumber evidence="16">2.7.7.7</ecNumber>
    </recommendedName>
</protein>
<name>A0A840NJC4_9PSEU</name>
<dbReference type="GO" id="GO:0009432">
    <property type="term" value="P:SOS response"/>
    <property type="evidence" value="ECO:0007669"/>
    <property type="project" value="TreeGrafter"/>
</dbReference>
<dbReference type="Gene3D" id="3.30.1490.100">
    <property type="entry name" value="DNA polymerase, Y-family, little finger domain"/>
    <property type="match status" value="1"/>
</dbReference>
<keyword evidence="5 16" id="KW-0808">Transferase</keyword>
<keyword evidence="7 16" id="KW-0235">DNA replication</keyword>
<dbReference type="EMBL" id="JACHIV010000001">
    <property type="protein sequence ID" value="MBB5070398.1"/>
    <property type="molecule type" value="Genomic_DNA"/>
</dbReference>
<dbReference type="CDD" id="cd03586">
    <property type="entry name" value="PolY_Pol_IV_kappa"/>
    <property type="match status" value="1"/>
</dbReference>
<keyword evidence="3 16" id="KW-0515">Mutator protein</keyword>
<evidence type="ECO:0000256" key="4">
    <source>
        <dbReference type="ARBA" id="ARBA00022490"/>
    </source>
</evidence>
<comment type="subunit">
    <text evidence="16">Monomer.</text>
</comment>
<dbReference type="PANTHER" id="PTHR11076">
    <property type="entry name" value="DNA REPAIR POLYMERASE UMUC / TRANSFERASE FAMILY MEMBER"/>
    <property type="match status" value="1"/>
</dbReference>
<dbReference type="Pfam" id="PF00817">
    <property type="entry name" value="IMS"/>
    <property type="match status" value="1"/>
</dbReference>
<dbReference type="GO" id="GO:0003684">
    <property type="term" value="F:damaged DNA binding"/>
    <property type="evidence" value="ECO:0007669"/>
    <property type="project" value="InterPro"/>
</dbReference>
<evidence type="ECO:0000256" key="2">
    <source>
        <dbReference type="ARBA" id="ARBA00010945"/>
    </source>
</evidence>
<evidence type="ECO:0000256" key="14">
    <source>
        <dbReference type="ARBA" id="ARBA00025589"/>
    </source>
</evidence>
<feature type="binding site" evidence="16">
    <location>
        <position position="106"/>
    </location>
    <ligand>
        <name>Mg(2+)</name>
        <dbReference type="ChEBI" id="CHEBI:18420"/>
    </ligand>
</feature>
<dbReference type="GO" id="GO:0005829">
    <property type="term" value="C:cytosol"/>
    <property type="evidence" value="ECO:0007669"/>
    <property type="project" value="TreeGrafter"/>
</dbReference>
<evidence type="ECO:0000256" key="10">
    <source>
        <dbReference type="ARBA" id="ARBA00022842"/>
    </source>
</evidence>
<keyword evidence="13 16" id="KW-0234">DNA repair</keyword>
<dbReference type="AlphaFoldDB" id="A0A840NJC4"/>
<organism evidence="18 19">
    <name type="scientific">Saccharopolyspora gloriosae</name>
    <dbReference type="NCBI Taxonomy" id="455344"/>
    <lineage>
        <taxon>Bacteria</taxon>
        <taxon>Bacillati</taxon>
        <taxon>Actinomycetota</taxon>
        <taxon>Actinomycetes</taxon>
        <taxon>Pseudonocardiales</taxon>
        <taxon>Pseudonocardiaceae</taxon>
        <taxon>Saccharopolyspora</taxon>
    </lineage>
</organism>
<feature type="domain" description="UmuC" evidence="17">
    <location>
        <begin position="5"/>
        <end position="189"/>
    </location>
</feature>
<evidence type="ECO:0000256" key="5">
    <source>
        <dbReference type="ARBA" id="ARBA00022679"/>
    </source>
</evidence>
<evidence type="ECO:0000256" key="15">
    <source>
        <dbReference type="ARBA" id="ARBA00049244"/>
    </source>
</evidence>
<evidence type="ECO:0000313" key="19">
    <source>
        <dbReference type="Proteomes" id="UP000580474"/>
    </source>
</evidence>
<dbReference type="GO" id="GO:0006261">
    <property type="term" value="P:DNA-templated DNA replication"/>
    <property type="evidence" value="ECO:0007669"/>
    <property type="project" value="UniProtKB-UniRule"/>
</dbReference>
<dbReference type="EC" id="2.7.7.7" evidence="16"/>
<dbReference type="PANTHER" id="PTHR11076:SF33">
    <property type="entry name" value="DNA POLYMERASE KAPPA"/>
    <property type="match status" value="1"/>
</dbReference>
<comment type="similarity">
    <text evidence="2 16">Belongs to the DNA polymerase type-Y family.</text>
</comment>
<dbReference type="PROSITE" id="PS50173">
    <property type="entry name" value="UMUC"/>
    <property type="match status" value="1"/>
</dbReference>
<dbReference type="GO" id="GO:0003887">
    <property type="term" value="F:DNA-directed DNA polymerase activity"/>
    <property type="evidence" value="ECO:0007669"/>
    <property type="project" value="UniProtKB-UniRule"/>
</dbReference>
<dbReference type="InterPro" id="IPR022880">
    <property type="entry name" value="DNApol_IV"/>
</dbReference>
<accession>A0A840NJC4</accession>
<keyword evidence="10 16" id="KW-0460">Magnesium</keyword>
<evidence type="ECO:0000256" key="13">
    <source>
        <dbReference type="ARBA" id="ARBA00023204"/>
    </source>
</evidence>
<dbReference type="InterPro" id="IPR053848">
    <property type="entry name" value="IMS_HHH_1"/>
</dbReference>
<dbReference type="GO" id="GO:0006281">
    <property type="term" value="P:DNA repair"/>
    <property type="evidence" value="ECO:0007669"/>
    <property type="project" value="UniProtKB-UniRule"/>
</dbReference>
<dbReference type="GO" id="GO:0042276">
    <property type="term" value="P:error-prone translesion synthesis"/>
    <property type="evidence" value="ECO:0007669"/>
    <property type="project" value="TreeGrafter"/>
</dbReference>
<feature type="binding site" evidence="16">
    <location>
        <position position="9"/>
    </location>
    <ligand>
        <name>Mg(2+)</name>
        <dbReference type="ChEBI" id="CHEBI:18420"/>
    </ligand>
</feature>
<dbReference type="InterPro" id="IPR043502">
    <property type="entry name" value="DNA/RNA_pol_sf"/>
</dbReference>
<dbReference type="Pfam" id="PF11799">
    <property type="entry name" value="IMS_C"/>
    <property type="match status" value="1"/>
</dbReference>
<dbReference type="Proteomes" id="UP000580474">
    <property type="component" value="Unassembled WGS sequence"/>
</dbReference>
<dbReference type="RefSeq" id="WP_184479937.1">
    <property type="nucleotide sequence ID" value="NZ_JACHIV010000001.1"/>
</dbReference>
<sequence>MEQVVLHVDLDQFIVAVELLRRPELRGEPVLVGGIGDPTRRGVVAGASYEARESGVHSGTPLRTAAKRCPRAVFLPLDKDAYLAASATFVEALRDRSDVVEEAGWDEAYLLLDTDDATRSATELRDHVHARTGLVCSVGIGDNKLRAKTASGFAKPTAGFTDTGIFRLDQHNWPHIMNERPPEALRGVGRRTATRLAEHDLRTVGDLATTDRFALAEHFGPRTGPWLVALARGYDPTPVQPEPYRPRSYGREITFQTDTTDPERLRTELTRLAHLIADDLAVHDLLAGRVVVKLRNSHFRTHSHGVRLTTPTREPSALAAASHEALAAFALTRPVRLIGTRAELLTSTNTETEGR</sequence>
<dbReference type="GO" id="GO:0000287">
    <property type="term" value="F:magnesium ion binding"/>
    <property type="evidence" value="ECO:0007669"/>
    <property type="project" value="UniProtKB-UniRule"/>
</dbReference>
<dbReference type="InterPro" id="IPR050116">
    <property type="entry name" value="DNA_polymerase-Y"/>
</dbReference>
<evidence type="ECO:0000256" key="6">
    <source>
        <dbReference type="ARBA" id="ARBA00022695"/>
    </source>
</evidence>
<dbReference type="Pfam" id="PF21999">
    <property type="entry name" value="IMS_HHH_1"/>
    <property type="match status" value="1"/>
</dbReference>
<dbReference type="Gene3D" id="1.10.150.20">
    <property type="entry name" value="5' to 3' exonuclease, C-terminal subdomain"/>
    <property type="match status" value="1"/>
</dbReference>
<dbReference type="InterPro" id="IPR017961">
    <property type="entry name" value="DNA_pol_Y-fam_little_finger"/>
</dbReference>
<keyword evidence="8 16" id="KW-0479">Metal-binding</keyword>
<keyword evidence="12 16" id="KW-0238">DNA-binding</keyword>
<proteinExistence type="inferred from homology"/>
<evidence type="ECO:0000259" key="17">
    <source>
        <dbReference type="PROSITE" id="PS50173"/>
    </source>
</evidence>
<evidence type="ECO:0000256" key="11">
    <source>
        <dbReference type="ARBA" id="ARBA00022932"/>
    </source>
</evidence>
<dbReference type="InterPro" id="IPR001126">
    <property type="entry name" value="UmuC"/>
</dbReference>
<keyword evidence="11 16" id="KW-0239">DNA-directed DNA polymerase</keyword>
<evidence type="ECO:0000256" key="8">
    <source>
        <dbReference type="ARBA" id="ARBA00022723"/>
    </source>
</evidence>
<dbReference type="InterPro" id="IPR036775">
    <property type="entry name" value="DNA_pol_Y-fam_lit_finger_sf"/>
</dbReference>
<keyword evidence="19" id="KW-1185">Reference proteome</keyword>
<dbReference type="NCBIfam" id="NF002883">
    <property type="entry name" value="PRK03352.1"/>
    <property type="match status" value="1"/>
</dbReference>
<evidence type="ECO:0000256" key="1">
    <source>
        <dbReference type="ARBA" id="ARBA00004496"/>
    </source>
</evidence>
<feature type="site" description="Substrate discrimination" evidence="16">
    <location>
        <position position="14"/>
    </location>
</feature>
<dbReference type="Gene3D" id="3.30.70.270">
    <property type="match status" value="1"/>
</dbReference>
<evidence type="ECO:0000256" key="9">
    <source>
        <dbReference type="ARBA" id="ARBA00022763"/>
    </source>
</evidence>
<reference evidence="18 19" key="1">
    <citation type="submission" date="2020-08" db="EMBL/GenBank/DDBJ databases">
        <title>Sequencing the genomes of 1000 actinobacteria strains.</title>
        <authorList>
            <person name="Klenk H.-P."/>
        </authorList>
    </citation>
    <scope>NUCLEOTIDE SEQUENCE [LARGE SCALE GENOMIC DNA]</scope>
    <source>
        <strain evidence="18 19">DSM 45582</strain>
    </source>
</reference>
<gene>
    <name evidence="16" type="primary">dinB</name>
    <name evidence="18" type="ORF">BJ969_003486</name>
</gene>
<keyword evidence="4 16" id="KW-0963">Cytoplasm</keyword>
<evidence type="ECO:0000256" key="12">
    <source>
        <dbReference type="ARBA" id="ARBA00023125"/>
    </source>
</evidence>
<comment type="cofactor">
    <cofactor evidence="16">
        <name>Mg(2+)</name>
        <dbReference type="ChEBI" id="CHEBI:18420"/>
    </cofactor>
    <text evidence="16">Binds 2 magnesium ions per subunit.</text>
</comment>
<feature type="active site" evidence="16">
    <location>
        <position position="107"/>
    </location>
</feature>
<keyword evidence="9 16" id="KW-0227">DNA damage</keyword>
<evidence type="ECO:0000256" key="3">
    <source>
        <dbReference type="ARBA" id="ARBA00022457"/>
    </source>
</evidence>